<dbReference type="GO" id="GO:0006749">
    <property type="term" value="P:glutathione metabolic process"/>
    <property type="evidence" value="ECO:0007669"/>
    <property type="project" value="InterPro"/>
</dbReference>
<comment type="caution">
    <text evidence="3">The sequence shown here is derived from an EMBL/GenBank/DDBJ whole genome shotgun (WGS) entry which is preliminary data.</text>
</comment>
<dbReference type="FunFam" id="3.40.250.10:FF:000049">
    <property type="entry name" value="Phage shock protein E"/>
    <property type="match status" value="1"/>
</dbReference>
<dbReference type="Gene3D" id="3.40.250.10">
    <property type="entry name" value="Rhodanese-like domain"/>
    <property type="match status" value="2"/>
</dbReference>
<protein>
    <submittedName>
        <fullName evidence="3">MBL fold metallo-hydrolase</fullName>
    </submittedName>
</protein>
<dbReference type="PANTHER" id="PTHR43084:SF1">
    <property type="entry name" value="PERSULFIDE DIOXYGENASE ETHE1, MITOCHONDRIAL"/>
    <property type="match status" value="1"/>
</dbReference>
<dbReference type="GO" id="GO:0050313">
    <property type="term" value="F:sulfur dioxygenase activity"/>
    <property type="evidence" value="ECO:0007669"/>
    <property type="project" value="InterPro"/>
</dbReference>
<dbReference type="InterPro" id="IPR001279">
    <property type="entry name" value="Metallo-B-lactamas"/>
</dbReference>
<dbReference type="InterPro" id="IPR051682">
    <property type="entry name" value="Mito_Persulfide_Diox"/>
</dbReference>
<gene>
    <name evidence="3" type="ORF">D4T97_014470</name>
</gene>
<dbReference type="SUPFAM" id="SSF56281">
    <property type="entry name" value="Metallo-hydrolase/oxidoreductase"/>
    <property type="match status" value="1"/>
</dbReference>
<dbReference type="GO" id="GO:0070813">
    <property type="term" value="P:hydrogen sulfide metabolic process"/>
    <property type="evidence" value="ECO:0007669"/>
    <property type="project" value="TreeGrafter"/>
</dbReference>
<dbReference type="EMBL" id="QYTV02000006">
    <property type="protein sequence ID" value="RST73144.1"/>
    <property type="molecule type" value="Genomic_DNA"/>
</dbReference>
<dbReference type="InterPro" id="IPR036873">
    <property type="entry name" value="Rhodanese-like_dom_sf"/>
</dbReference>
<dbReference type="FunFam" id="3.60.15.10:FF:000030">
    <property type="entry name" value="Metallo-beta-lactamase family protein"/>
    <property type="match status" value="1"/>
</dbReference>
<dbReference type="InterPro" id="IPR001763">
    <property type="entry name" value="Rhodanese-like_dom"/>
</dbReference>
<proteinExistence type="predicted"/>
<dbReference type="InterPro" id="IPR044528">
    <property type="entry name" value="POD-like_MBL-fold"/>
</dbReference>
<organism evidence="3 4">
    <name type="scientific">Siminovitchia acidinfaciens</name>
    <dbReference type="NCBI Taxonomy" id="2321395"/>
    <lineage>
        <taxon>Bacteria</taxon>
        <taxon>Bacillati</taxon>
        <taxon>Bacillota</taxon>
        <taxon>Bacilli</taxon>
        <taxon>Bacillales</taxon>
        <taxon>Bacillaceae</taxon>
        <taxon>Siminovitchia</taxon>
    </lineage>
</organism>
<dbReference type="InterPro" id="IPR036866">
    <property type="entry name" value="RibonucZ/Hydroxyglut_hydro"/>
</dbReference>
<dbReference type="SMART" id="SM00849">
    <property type="entry name" value="Lactamase_B"/>
    <property type="match status" value="1"/>
</dbReference>
<dbReference type="Proteomes" id="UP000287156">
    <property type="component" value="Unassembled WGS sequence"/>
</dbReference>
<sequence length="467" mass="51674">MLLRYFYDEYLAHASYLAGCQKTGEAIVIDPSRNIDQYIQTAKANGLEISAAAETHIHADFISGARELEARTGAKLYLSDEGNANWKYENLINVNHRLLKDGDTFNIGHLFFEVMHTPGHTPESITFMLTDTGGGADEAIGVFTGDFVFAGDVGRPDLLETAAGFEGTAEKGAKDMFSSIKRFKQLPDYLQVWPAHGAGSACGKALGAIPSSTVGYEKRFNPALRYTDEGRFTKDLLKGQPEPPKYFSIMKRANKLGTALIKDIPAPLKSNNPSDLFKWLKKGMVIDTRNVFEFRNGHIPGTVNIPFNQSFVKWAGWLVDYDEPLYILPQEGKVKDVLSSLYSIGIDRIAGYMNVVSAIRNYPELETYGEVEPKGLHDIPKNVSVIDVRNQDEWSNGHIPEATHIMLGTLPDRLDEVPRDRMTVVYCASGIRSAMAASILQSKGIKDVRNLKGGYSLWKKVTAAAIN</sequence>
<dbReference type="Gene3D" id="3.60.15.10">
    <property type="entry name" value="Ribonuclease Z/Hydroxyacylglutathione hydrolase-like"/>
    <property type="match status" value="1"/>
</dbReference>
<reference evidence="3" key="1">
    <citation type="submission" date="2018-12" db="EMBL/GenBank/DDBJ databases">
        <authorList>
            <person name="Sun L."/>
            <person name="Chen Z."/>
        </authorList>
    </citation>
    <scope>NUCLEOTIDE SEQUENCE [LARGE SCALE GENOMIC DNA]</scope>
    <source>
        <strain evidence="3">3-2-2</strain>
    </source>
</reference>
<dbReference type="RefSeq" id="WP_126051522.1">
    <property type="nucleotide sequence ID" value="NZ_QYTV02000006.1"/>
</dbReference>
<dbReference type="GO" id="GO:0046872">
    <property type="term" value="F:metal ion binding"/>
    <property type="evidence" value="ECO:0007669"/>
    <property type="project" value="UniProtKB-KW"/>
</dbReference>
<dbReference type="Pfam" id="PF00581">
    <property type="entry name" value="Rhodanese"/>
    <property type="match status" value="2"/>
</dbReference>
<keyword evidence="4" id="KW-1185">Reference proteome</keyword>
<evidence type="ECO:0000313" key="3">
    <source>
        <dbReference type="EMBL" id="RST73144.1"/>
    </source>
</evidence>
<evidence type="ECO:0000313" key="4">
    <source>
        <dbReference type="Proteomes" id="UP000287156"/>
    </source>
</evidence>
<dbReference type="OrthoDB" id="9784009at2"/>
<dbReference type="CDD" id="cd07724">
    <property type="entry name" value="POD-like_MBL-fold"/>
    <property type="match status" value="1"/>
</dbReference>
<feature type="domain" description="Rhodanese" evidence="2">
    <location>
        <begin position="379"/>
        <end position="467"/>
    </location>
</feature>
<dbReference type="SUPFAM" id="SSF52821">
    <property type="entry name" value="Rhodanese/Cell cycle control phosphatase"/>
    <property type="match status" value="2"/>
</dbReference>
<dbReference type="SMART" id="SM00450">
    <property type="entry name" value="RHOD"/>
    <property type="match status" value="1"/>
</dbReference>
<name>A0A429XXC1_9BACI</name>
<dbReference type="PROSITE" id="PS50206">
    <property type="entry name" value="RHODANESE_3"/>
    <property type="match status" value="2"/>
</dbReference>
<dbReference type="CDD" id="cd00158">
    <property type="entry name" value="RHOD"/>
    <property type="match status" value="1"/>
</dbReference>
<keyword evidence="1" id="KW-0479">Metal-binding</keyword>
<dbReference type="GO" id="GO:0016787">
    <property type="term" value="F:hydrolase activity"/>
    <property type="evidence" value="ECO:0007669"/>
    <property type="project" value="UniProtKB-KW"/>
</dbReference>
<evidence type="ECO:0000259" key="2">
    <source>
        <dbReference type="PROSITE" id="PS50206"/>
    </source>
</evidence>
<evidence type="ECO:0000256" key="1">
    <source>
        <dbReference type="ARBA" id="ARBA00022723"/>
    </source>
</evidence>
<feature type="domain" description="Rhodanese" evidence="2">
    <location>
        <begin position="281"/>
        <end position="309"/>
    </location>
</feature>
<accession>A0A429XXC1</accession>
<dbReference type="PANTHER" id="PTHR43084">
    <property type="entry name" value="PERSULFIDE DIOXYGENASE ETHE1"/>
    <property type="match status" value="1"/>
</dbReference>
<dbReference type="AlphaFoldDB" id="A0A429XXC1"/>
<dbReference type="Pfam" id="PF00753">
    <property type="entry name" value="Lactamase_B"/>
    <property type="match status" value="1"/>
</dbReference>